<organism evidence="9">
    <name type="scientific">Caldilineaceae bacterium SB0661_bin_32</name>
    <dbReference type="NCBI Taxonomy" id="2605255"/>
    <lineage>
        <taxon>Bacteria</taxon>
        <taxon>Bacillati</taxon>
        <taxon>Chloroflexota</taxon>
        <taxon>Caldilineae</taxon>
        <taxon>Caldilineales</taxon>
        <taxon>Caldilineaceae</taxon>
    </lineage>
</organism>
<dbReference type="PANTHER" id="PTHR32243">
    <property type="entry name" value="MALTOSE TRANSPORT SYSTEM PERMEASE-RELATED"/>
    <property type="match status" value="1"/>
</dbReference>
<dbReference type="CDD" id="cd06261">
    <property type="entry name" value="TM_PBP2"/>
    <property type="match status" value="1"/>
</dbReference>
<dbReference type="AlphaFoldDB" id="A0A6B1D1L4"/>
<dbReference type="InterPro" id="IPR000515">
    <property type="entry name" value="MetI-like"/>
</dbReference>
<gene>
    <name evidence="9" type="ORF">F4X14_00300</name>
</gene>
<dbReference type="PROSITE" id="PS50928">
    <property type="entry name" value="ABC_TM1"/>
    <property type="match status" value="1"/>
</dbReference>
<evidence type="ECO:0000256" key="4">
    <source>
        <dbReference type="ARBA" id="ARBA00022692"/>
    </source>
</evidence>
<evidence type="ECO:0000256" key="2">
    <source>
        <dbReference type="ARBA" id="ARBA00022448"/>
    </source>
</evidence>
<evidence type="ECO:0000259" key="8">
    <source>
        <dbReference type="PROSITE" id="PS50928"/>
    </source>
</evidence>
<proteinExistence type="inferred from homology"/>
<keyword evidence="5 7" id="KW-1133">Transmembrane helix</keyword>
<keyword evidence="6 7" id="KW-0472">Membrane</keyword>
<feature type="transmembrane region" description="Helical" evidence="7">
    <location>
        <begin position="110"/>
        <end position="131"/>
    </location>
</feature>
<dbReference type="InterPro" id="IPR035906">
    <property type="entry name" value="MetI-like_sf"/>
</dbReference>
<feature type="transmembrane region" description="Helical" evidence="7">
    <location>
        <begin position="244"/>
        <end position="262"/>
    </location>
</feature>
<feature type="transmembrane region" description="Helical" evidence="7">
    <location>
        <begin position="143"/>
        <end position="163"/>
    </location>
</feature>
<reference evidence="9" key="1">
    <citation type="submission" date="2019-09" db="EMBL/GenBank/DDBJ databases">
        <title>Characterisation of the sponge microbiome using genome-centric metagenomics.</title>
        <authorList>
            <person name="Engelberts J.P."/>
            <person name="Robbins S.J."/>
            <person name="De Goeij J.M."/>
            <person name="Aranda M."/>
            <person name="Bell S.C."/>
            <person name="Webster N.S."/>
        </authorList>
    </citation>
    <scope>NUCLEOTIDE SEQUENCE</scope>
    <source>
        <strain evidence="9">SB0661_bin_32</strain>
    </source>
</reference>
<evidence type="ECO:0000313" key="9">
    <source>
        <dbReference type="EMBL" id="MYC93385.1"/>
    </source>
</evidence>
<evidence type="ECO:0000256" key="1">
    <source>
        <dbReference type="ARBA" id="ARBA00004651"/>
    </source>
</evidence>
<feature type="transmembrane region" description="Helical" evidence="7">
    <location>
        <begin position="184"/>
        <end position="209"/>
    </location>
</feature>
<dbReference type="Gene3D" id="1.10.3720.10">
    <property type="entry name" value="MetI-like"/>
    <property type="match status" value="1"/>
</dbReference>
<feature type="transmembrane region" description="Helical" evidence="7">
    <location>
        <begin position="76"/>
        <end position="98"/>
    </location>
</feature>
<evidence type="ECO:0000256" key="7">
    <source>
        <dbReference type="RuleBase" id="RU363032"/>
    </source>
</evidence>
<keyword evidence="2 7" id="KW-0813">Transport</keyword>
<keyword evidence="4 7" id="KW-0812">Transmembrane</keyword>
<comment type="caution">
    <text evidence="9">The sequence shown here is derived from an EMBL/GenBank/DDBJ whole genome shotgun (WGS) entry which is preliminary data.</text>
</comment>
<dbReference type="GO" id="GO:0055085">
    <property type="term" value="P:transmembrane transport"/>
    <property type="evidence" value="ECO:0007669"/>
    <property type="project" value="InterPro"/>
</dbReference>
<dbReference type="GO" id="GO:0005886">
    <property type="term" value="C:plasma membrane"/>
    <property type="evidence" value="ECO:0007669"/>
    <property type="project" value="UniProtKB-SubCell"/>
</dbReference>
<protein>
    <submittedName>
        <fullName evidence="9">Carbohydrate ABC transporter permease</fullName>
    </submittedName>
</protein>
<name>A0A6B1D1L4_9CHLR</name>
<comment type="similarity">
    <text evidence="7">Belongs to the binding-protein-dependent transport system permease family.</text>
</comment>
<comment type="subcellular location">
    <subcellularLocation>
        <location evidence="1 7">Cell membrane</location>
        <topology evidence="1 7">Multi-pass membrane protein</topology>
    </subcellularLocation>
</comment>
<feature type="domain" description="ABC transmembrane type-1" evidence="8">
    <location>
        <begin position="72"/>
        <end position="262"/>
    </location>
</feature>
<evidence type="ECO:0000256" key="6">
    <source>
        <dbReference type="ARBA" id="ARBA00023136"/>
    </source>
</evidence>
<dbReference type="Pfam" id="PF00528">
    <property type="entry name" value="BPD_transp_1"/>
    <property type="match status" value="1"/>
</dbReference>
<dbReference type="InterPro" id="IPR050901">
    <property type="entry name" value="BP-dep_ABC_trans_perm"/>
</dbReference>
<keyword evidence="3" id="KW-1003">Cell membrane</keyword>
<evidence type="ECO:0000256" key="5">
    <source>
        <dbReference type="ARBA" id="ARBA00022989"/>
    </source>
</evidence>
<dbReference type="SUPFAM" id="SSF161098">
    <property type="entry name" value="MetI-like"/>
    <property type="match status" value="1"/>
</dbReference>
<accession>A0A6B1D1L4</accession>
<dbReference type="PANTHER" id="PTHR32243:SF18">
    <property type="entry name" value="INNER MEMBRANE ABC TRANSPORTER PERMEASE PROTEIN YCJP"/>
    <property type="match status" value="1"/>
</dbReference>
<sequence length="277" mass="31073">MRTKNLKRIRNVAMFFVVAAVWVFYFFPIYWMVSSSFKTRVDTFAIPPKWIFWPTIQFYISSFTNPKFLKVIQNSLIITGTTVVFSLVLGAWAAYAFARFRFKGSLTLSFSLIVARMMPPIVFIVPLYLLFNSLKLRNTHVGLILIFTVFNLPFTVWMLKSFFEEVPIELEEAAWIDGASRLQALGRVILPLIAPGLAATAVFAALLAWNEFLFALLLGGPDTTTLPVFLSGFLGERDVEWGDIMATATVAVLPPTLLVMLVQQNLIKGLTLGAVKG</sequence>
<feature type="transmembrane region" description="Helical" evidence="7">
    <location>
        <begin position="12"/>
        <end position="33"/>
    </location>
</feature>
<evidence type="ECO:0000256" key="3">
    <source>
        <dbReference type="ARBA" id="ARBA00022475"/>
    </source>
</evidence>
<dbReference type="EMBL" id="VXMH01000002">
    <property type="protein sequence ID" value="MYC93385.1"/>
    <property type="molecule type" value="Genomic_DNA"/>
</dbReference>